<dbReference type="AlphaFoldDB" id="A0AAP0G0Y3"/>
<dbReference type="InterPro" id="IPR049534">
    <property type="entry name" value="TEX13A/C/D_Znf"/>
</dbReference>
<comment type="caution">
    <text evidence="7">The sequence shown here is derived from an EMBL/GenBank/DDBJ whole genome shotgun (WGS) entry which is preliminary data.</text>
</comment>
<evidence type="ECO:0000256" key="1">
    <source>
        <dbReference type="ARBA" id="ARBA00022723"/>
    </source>
</evidence>
<feature type="domain" description="RanBP2-type" evidence="6">
    <location>
        <begin position="331"/>
        <end position="360"/>
    </location>
</feature>
<keyword evidence="8" id="KW-1185">Reference proteome</keyword>
<dbReference type="InterPro" id="IPR001876">
    <property type="entry name" value="Znf_RanBP2"/>
</dbReference>
<name>A0AAP0G0Y3_9ASPA</name>
<dbReference type="GO" id="GO:0005737">
    <property type="term" value="C:cytoplasm"/>
    <property type="evidence" value="ECO:0007669"/>
    <property type="project" value="TreeGrafter"/>
</dbReference>
<dbReference type="GO" id="GO:0008270">
    <property type="term" value="F:zinc ion binding"/>
    <property type="evidence" value="ECO:0007669"/>
    <property type="project" value="UniProtKB-KW"/>
</dbReference>
<evidence type="ECO:0000256" key="2">
    <source>
        <dbReference type="ARBA" id="ARBA00022771"/>
    </source>
</evidence>
<feature type="region of interest" description="Disordered" evidence="5">
    <location>
        <begin position="392"/>
        <end position="456"/>
    </location>
</feature>
<evidence type="ECO:0000313" key="7">
    <source>
        <dbReference type="EMBL" id="KAK8931121.1"/>
    </source>
</evidence>
<dbReference type="SUPFAM" id="SSF90209">
    <property type="entry name" value="Ran binding protein zinc finger-like"/>
    <property type="match status" value="3"/>
</dbReference>
<proteinExistence type="predicted"/>
<gene>
    <name evidence="7" type="ORF">KSP39_PZI016868</name>
</gene>
<evidence type="ECO:0000259" key="6">
    <source>
        <dbReference type="PROSITE" id="PS50199"/>
    </source>
</evidence>
<evidence type="ECO:0000256" key="5">
    <source>
        <dbReference type="SAM" id="MobiDB-lite"/>
    </source>
</evidence>
<dbReference type="PANTHER" id="PTHR23111">
    <property type="entry name" value="ZINC FINGER PROTEIN"/>
    <property type="match status" value="1"/>
</dbReference>
<keyword evidence="1" id="KW-0479">Metal-binding</keyword>
<dbReference type="InterPro" id="IPR036443">
    <property type="entry name" value="Znf_RanBP2_sf"/>
</dbReference>
<organism evidence="7 8">
    <name type="scientific">Platanthera zijinensis</name>
    <dbReference type="NCBI Taxonomy" id="2320716"/>
    <lineage>
        <taxon>Eukaryota</taxon>
        <taxon>Viridiplantae</taxon>
        <taxon>Streptophyta</taxon>
        <taxon>Embryophyta</taxon>
        <taxon>Tracheophyta</taxon>
        <taxon>Spermatophyta</taxon>
        <taxon>Magnoliopsida</taxon>
        <taxon>Liliopsida</taxon>
        <taxon>Asparagales</taxon>
        <taxon>Orchidaceae</taxon>
        <taxon>Orchidoideae</taxon>
        <taxon>Orchideae</taxon>
        <taxon>Orchidinae</taxon>
        <taxon>Platanthera</taxon>
    </lineage>
</organism>
<evidence type="ECO:0000256" key="3">
    <source>
        <dbReference type="ARBA" id="ARBA00022833"/>
    </source>
</evidence>
<dbReference type="Gene3D" id="4.10.1060.10">
    <property type="entry name" value="Zinc finger, RanBP2-type"/>
    <property type="match status" value="3"/>
</dbReference>
<dbReference type="SMART" id="SM00547">
    <property type="entry name" value="ZnF_RBZ"/>
    <property type="match status" value="3"/>
</dbReference>
<dbReference type="Pfam" id="PF20864">
    <property type="entry name" value="Zn_ribbon_TEX13"/>
    <property type="match status" value="1"/>
</dbReference>
<feature type="domain" description="RanBP2-type" evidence="6">
    <location>
        <begin position="291"/>
        <end position="320"/>
    </location>
</feature>
<reference evidence="7 8" key="1">
    <citation type="journal article" date="2022" name="Nat. Plants">
        <title>Genomes of leafy and leafless Platanthera orchids illuminate the evolution of mycoheterotrophy.</title>
        <authorList>
            <person name="Li M.H."/>
            <person name="Liu K.W."/>
            <person name="Li Z."/>
            <person name="Lu H.C."/>
            <person name="Ye Q.L."/>
            <person name="Zhang D."/>
            <person name="Wang J.Y."/>
            <person name="Li Y.F."/>
            <person name="Zhong Z.M."/>
            <person name="Liu X."/>
            <person name="Yu X."/>
            <person name="Liu D.K."/>
            <person name="Tu X.D."/>
            <person name="Liu B."/>
            <person name="Hao Y."/>
            <person name="Liao X.Y."/>
            <person name="Jiang Y.T."/>
            <person name="Sun W.H."/>
            <person name="Chen J."/>
            <person name="Chen Y.Q."/>
            <person name="Ai Y."/>
            <person name="Zhai J.W."/>
            <person name="Wu S.S."/>
            <person name="Zhou Z."/>
            <person name="Hsiao Y.Y."/>
            <person name="Wu W.L."/>
            <person name="Chen Y.Y."/>
            <person name="Lin Y.F."/>
            <person name="Hsu J.L."/>
            <person name="Li C.Y."/>
            <person name="Wang Z.W."/>
            <person name="Zhao X."/>
            <person name="Zhong W.Y."/>
            <person name="Ma X.K."/>
            <person name="Ma L."/>
            <person name="Huang J."/>
            <person name="Chen G.Z."/>
            <person name="Huang M.Z."/>
            <person name="Huang L."/>
            <person name="Peng D.H."/>
            <person name="Luo Y.B."/>
            <person name="Zou S.Q."/>
            <person name="Chen S.P."/>
            <person name="Lan S."/>
            <person name="Tsai W.C."/>
            <person name="Van de Peer Y."/>
            <person name="Liu Z.J."/>
        </authorList>
    </citation>
    <scope>NUCLEOTIDE SEQUENCE [LARGE SCALE GENOMIC DNA]</scope>
    <source>
        <strain evidence="7">Lor287</strain>
    </source>
</reference>
<dbReference type="PANTHER" id="PTHR23111:SF40">
    <property type="entry name" value="RNA-BINDING PROTEIN INVOLVED IN HETEROCHROMATIN ASSEMBLY-RELATED"/>
    <property type="match status" value="1"/>
</dbReference>
<feature type="domain" description="RanBP2-type" evidence="6">
    <location>
        <begin position="364"/>
        <end position="393"/>
    </location>
</feature>
<accession>A0AAP0G0Y3</accession>
<protein>
    <recommendedName>
        <fullName evidence="6">RanBP2-type domain-containing protein</fullName>
    </recommendedName>
</protein>
<dbReference type="PROSITE" id="PS01358">
    <property type="entry name" value="ZF_RANBP2_1"/>
    <property type="match status" value="2"/>
</dbReference>
<evidence type="ECO:0000256" key="4">
    <source>
        <dbReference type="PROSITE-ProRule" id="PRU00322"/>
    </source>
</evidence>
<dbReference type="PROSITE" id="PS50199">
    <property type="entry name" value="ZF_RANBP2_2"/>
    <property type="match status" value="3"/>
</dbReference>
<keyword evidence="3" id="KW-0862">Zinc</keyword>
<feature type="compositionally biased region" description="Basic and acidic residues" evidence="5">
    <location>
        <begin position="392"/>
        <end position="401"/>
    </location>
</feature>
<feature type="compositionally biased region" description="Acidic residues" evidence="5">
    <location>
        <begin position="418"/>
        <end position="427"/>
    </location>
</feature>
<evidence type="ECO:0000313" key="8">
    <source>
        <dbReference type="Proteomes" id="UP001418222"/>
    </source>
</evidence>
<dbReference type="EMBL" id="JBBWWQ010000014">
    <property type="protein sequence ID" value="KAK8931121.1"/>
    <property type="molecule type" value="Genomic_DNA"/>
</dbReference>
<dbReference type="Proteomes" id="UP001418222">
    <property type="component" value="Unassembled WGS sequence"/>
</dbReference>
<dbReference type="GO" id="GO:0003729">
    <property type="term" value="F:mRNA binding"/>
    <property type="evidence" value="ECO:0007669"/>
    <property type="project" value="TreeGrafter"/>
</dbReference>
<sequence>MAFSKIFQLSSSFLLRPRVNPLAFSQPPLSLCSTTCLLLKRRFPFAQFHQLQLFSAASAVTIEDTEAAGAAHPWPEWDQFVKKIMSKGYFDAAPSETIDDEGEAFPEAASPALRSRGATMDTNKLKNACLKFARDRFDILRSLPKEEIRAVVESGCPNLFRKSVNSSKRLRAFLRLNEADVCSACSLRGSCDRAYFVVHEEEGARTLDIMRVLLSYACNPNALLGGESSSVKVPVQESARRILSEIIKLSDTIIDPALTDRILNIANQKRSSSQPNTTIRKNMNDQDVEMKKGDWLCPNCDFLNFSRNVRCRECKAEGPKRVDSTAAAKMKPGDWTCGRCDFMNFARNTKCFRCTEQRPQRDLNPGEWECPRCDFLNFSRNEVCRKCSQERPAEEGSGSKDRVRRKRGDAAGFRFGGSEDEASDSEDDSRRGGGDIWPSSSPVRRSFSARKRELSS</sequence>
<dbReference type="Pfam" id="PF00641">
    <property type="entry name" value="Zn_ribbon_RanBP"/>
    <property type="match status" value="2"/>
</dbReference>
<keyword evidence="2 4" id="KW-0863">Zinc-finger</keyword>